<accession>C5BDR8</accession>
<dbReference type="KEGG" id="eic:NT01EI_1428"/>
<name>C5BDR8_EDWI9</name>
<dbReference type="EMBL" id="CP001600">
    <property type="protein sequence ID" value="ACR68616.1"/>
    <property type="molecule type" value="Genomic_DNA"/>
</dbReference>
<evidence type="ECO:0000313" key="2">
    <source>
        <dbReference type="Proteomes" id="UP000001485"/>
    </source>
</evidence>
<reference evidence="1 2" key="2">
    <citation type="journal article" date="2012" name="J. Bacteriol.">
        <title>Genome Sequence of Edwardsiella ictaluri 93-146, a Strain Associated with a Natural Channel Catfish Outbreak of Enteric Septicemia of Catfish.</title>
        <authorList>
            <person name="Williams M.L."/>
            <person name="Gillaspy A.F."/>
            <person name="Dyer D.W."/>
            <person name="Thune R.L."/>
            <person name="Waldbieser G.C."/>
            <person name="Schuster S.C."/>
            <person name="Gipson J."/>
            <person name="Zaitshik J."/>
            <person name="Landry C."/>
            <person name="Banes M.M."/>
            <person name="Lawrence M.L."/>
        </authorList>
    </citation>
    <scope>NUCLEOTIDE SEQUENCE [LARGE SCALE GENOMIC DNA]</scope>
    <source>
        <strain evidence="1 2">93-146</strain>
    </source>
</reference>
<dbReference type="OrthoDB" id="581532at2"/>
<gene>
    <name evidence="1" type="ordered locus">NT01EI_1428</name>
</gene>
<dbReference type="GeneID" id="69538431"/>
<dbReference type="RefSeq" id="WP_015870781.1">
    <property type="nucleotide sequence ID" value="NC_012779.2"/>
</dbReference>
<reference evidence="2" key="1">
    <citation type="submission" date="2009-03" db="EMBL/GenBank/DDBJ databases">
        <title>Complete genome sequence of Edwardsiella ictaluri 93-146.</title>
        <authorList>
            <person name="Williams M.L."/>
            <person name="Gillaspy A.F."/>
            <person name="Dyer D.W."/>
            <person name="Thune R.L."/>
            <person name="Waldbieser G.C."/>
            <person name="Schuster S.C."/>
            <person name="Gipson J."/>
            <person name="Zaitshik J."/>
            <person name="Landry C."/>
            <person name="Lawrence M.L."/>
        </authorList>
    </citation>
    <scope>NUCLEOTIDE SEQUENCE [LARGE SCALE GENOMIC DNA]</scope>
    <source>
        <strain evidence="2">93-146</strain>
    </source>
</reference>
<organism evidence="1 2">
    <name type="scientific">Edwardsiella ictaluri (strain 93-146)</name>
    <dbReference type="NCBI Taxonomy" id="634503"/>
    <lineage>
        <taxon>Bacteria</taxon>
        <taxon>Pseudomonadati</taxon>
        <taxon>Pseudomonadota</taxon>
        <taxon>Gammaproteobacteria</taxon>
        <taxon>Enterobacterales</taxon>
        <taxon>Hafniaceae</taxon>
        <taxon>Edwardsiella</taxon>
    </lineage>
</organism>
<evidence type="ECO:0000313" key="1">
    <source>
        <dbReference type="EMBL" id="ACR68616.1"/>
    </source>
</evidence>
<dbReference type="AlphaFoldDB" id="C5BDR8"/>
<dbReference type="HOGENOM" id="CLU_1382212_0_0_6"/>
<dbReference type="Proteomes" id="UP000001485">
    <property type="component" value="Chromosome"/>
</dbReference>
<protein>
    <submittedName>
        <fullName evidence="1">Uncharacterized protein</fullName>
    </submittedName>
</protein>
<proteinExistence type="predicted"/>
<sequence>MTLISVDSGVTLAISMRRMLADRQWPMRLFLPSVPDDAGSGELQQILRAHPPLRVITAVSHPDWVAGGRGALRCRSRHAVSCAGAASCLWRCGRYGAGANAAAGLPAEPWYQEHFGEAVRSGNRTYRLVQIRINGNAFRGNNQASVPLQAESAGVRMACSCRAGVYGNGKVLLNAVRLNSLGAGEATTGLLCDTAGG</sequence>
<dbReference type="PATRIC" id="fig|634503.3.peg.1285"/>